<sequence>MASRRHGDYWQHVLDLVFLIGVTFKAIDGLGEILIGIPLLFITPAGVTNAVHHLTARELAEDPHDLIANLLVHGVNHLAGSDLRLLGIYFLVHGIVKAAIVIAIIIGAIRVYPWAIGALTALTIFQIVELALHPTISVALLTVLDIIIIALTWREWREHRSLRDTARETWRWLRPAPARS</sequence>
<protein>
    <submittedName>
        <fullName evidence="2">DUF2127 domain-containing protein</fullName>
    </submittedName>
</protein>
<dbReference type="EMBL" id="JAUQYP010000001">
    <property type="protein sequence ID" value="MDO8105852.1"/>
    <property type="molecule type" value="Genomic_DNA"/>
</dbReference>
<comment type="caution">
    <text evidence="2">The sequence shown here is derived from an EMBL/GenBank/DDBJ whole genome shotgun (WGS) entry which is preliminary data.</text>
</comment>
<reference evidence="2 3" key="1">
    <citation type="submission" date="2023-07" db="EMBL/GenBank/DDBJ databases">
        <title>Description of novel actinomycetes strains, isolated from tidal flat sediment.</title>
        <authorList>
            <person name="Lu C."/>
        </authorList>
    </citation>
    <scope>NUCLEOTIDE SEQUENCE [LARGE SCALE GENOMIC DNA]</scope>
    <source>
        <strain evidence="2 3">SYSU T00b441</strain>
    </source>
</reference>
<organism evidence="2 3">
    <name type="scientific">Actinotalea lenta</name>
    <dbReference type="NCBI Taxonomy" id="3064654"/>
    <lineage>
        <taxon>Bacteria</taxon>
        <taxon>Bacillati</taxon>
        <taxon>Actinomycetota</taxon>
        <taxon>Actinomycetes</taxon>
        <taxon>Micrococcales</taxon>
        <taxon>Cellulomonadaceae</taxon>
        <taxon>Actinotalea</taxon>
    </lineage>
</organism>
<evidence type="ECO:0000256" key="1">
    <source>
        <dbReference type="SAM" id="Phobius"/>
    </source>
</evidence>
<accession>A0ABT9DA76</accession>
<gene>
    <name evidence="2" type="ORF">Q6348_01415</name>
</gene>
<dbReference type="Pfam" id="PF09900">
    <property type="entry name" value="DUF2127"/>
    <property type="match status" value="1"/>
</dbReference>
<keyword evidence="1" id="KW-0812">Transmembrane</keyword>
<dbReference type="Proteomes" id="UP001232536">
    <property type="component" value="Unassembled WGS sequence"/>
</dbReference>
<keyword evidence="1" id="KW-0472">Membrane</keyword>
<proteinExistence type="predicted"/>
<keyword evidence="1" id="KW-1133">Transmembrane helix</keyword>
<feature type="transmembrane region" description="Helical" evidence="1">
    <location>
        <begin position="86"/>
        <end position="106"/>
    </location>
</feature>
<dbReference type="RefSeq" id="WP_304599553.1">
    <property type="nucleotide sequence ID" value="NZ_JAUQYO010000004.1"/>
</dbReference>
<dbReference type="InterPro" id="IPR021125">
    <property type="entry name" value="DUF2127"/>
</dbReference>
<keyword evidence="3" id="KW-1185">Reference proteome</keyword>
<name>A0ABT9DA76_9CELL</name>
<feature type="transmembrane region" description="Helical" evidence="1">
    <location>
        <begin position="134"/>
        <end position="153"/>
    </location>
</feature>
<evidence type="ECO:0000313" key="2">
    <source>
        <dbReference type="EMBL" id="MDO8105852.1"/>
    </source>
</evidence>
<evidence type="ECO:0000313" key="3">
    <source>
        <dbReference type="Proteomes" id="UP001232536"/>
    </source>
</evidence>